<dbReference type="AlphaFoldDB" id="A0A449BDL1"/>
<proteinExistence type="predicted"/>
<evidence type="ECO:0000313" key="3">
    <source>
        <dbReference type="Proteomes" id="UP000289841"/>
    </source>
</evidence>
<name>A0A449BDL1_HAPAX</name>
<evidence type="ECO:0000259" key="1">
    <source>
        <dbReference type="Pfam" id="PF01695"/>
    </source>
</evidence>
<dbReference type="PANTHER" id="PTHR30050:SF8">
    <property type="entry name" value="PRIMOSOMAL PROTEIN DNAI"/>
    <property type="match status" value="1"/>
</dbReference>
<keyword evidence="3" id="KW-1185">Reference proteome</keyword>
<dbReference type="CDD" id="cd00009">
    <property type="entry name" value="AAA"/>
    <property type="match status" value="1"/>
</dbReference>
<reference evidence="2 3" key="1">
    <citation type="submission" date="2019-01" db="EMBL/GenBank/DDBJ databases">
        <authorList>
            <consortium name="Pathogen Informatics"/>
        </authorList>
    </citation>
    <scope>NUCLEOTIDE SEQUENCE [LARGE SCALE GENOMIC DNA]</scope>
    <source>
        <strain evidence="2 3">NCTC10138</strain>
    </source>
</reference>
<dbReference type="EMBL" id="LR215048">
    <property type="protein sequence ID" value="VEU80390.1"/>
    <property type="molecule type" value="Genomic_DNA"/>
</dbReference>
<dbReference type="Proteomes" id="UP000289841">
    <property type="component" value="Chromosome"/>
</dbReference>
<dbReference type="InterPro" id="IPR002611">
    <property type="entry name" value="IstB_ATP-bd"/>
</dbReference>
<dbReference type="Gene3D" id="3.40.50.300">
    <property type="entry name" value="P-loop containing nucleotide triphosphate hydrolases"/>
    <property type="match status" value="1"/>
</dbReference>
<accession>A0A449BDL1</accession>
<organism evidence="2 3">
    <name type="scientific">Haploplasma axanthum</name>
    <name type="common">Acholeplasma axanthum</name>
    <dbReference type="NCBI Taxonomy" id="29552"/>
    <lineage>
        <taxon>Bacteria</taxon>
        <taxon>Bacillati</taxon>
        <taxon>Mycoplasmatota</taxon>
        <taxon>Mollicutes</taxon>
        <taxon>Acholeplasmatales</taxon>
        <taxon>Acholeplasmataceae</taxon>
        <taxon>Haploplasma</taxon>
    </lineage>
</organism>
<dbReference type="SUPFAM" id="SSF52540">
    <property type="entry name" value="P-loop containing nucleoside triphosphate hydrolases"/>
    <property type="match status" value="1"/>
</dbReference>
<dbReference type="InterPro" id="IPR027417">
    <property type="entry name" value="P-loop_NTPase"/>
</dbReference>
<dbReference type="STRING" id="1278311.GCA_000428705_01185"/>
<dbReference type="Pfam" id="PF01695">
    <property type="entry name" value="IstB_IS21"/>
    <property type="match status" value="1"/>
</dbReference>
<protein>
    <submittedName>
        <fullName evidence="2">Primosomal protein DnaI</fullName>
    </submittedName>
</protein>
<gene>
    <name evidence="2" type="primary">dnaI</name>
    <name evidence="2" type="ORF">NCTC10138_00759</name>
</gene>
<dbReference type="PANTHER" id="PTHR30050">
    <property type="entry name" value="CHROMOSOMAL REPLICATION INITIATOR PROTEIN DNAA"/>
    <property type="match status" value="1"/>
</dbReference>
<dbReference type="GO" id="GO:0005524">
    <property type="term" value="F:ATP binding"/>
    <property type="evidence" value="ECO:0007669"/>
    <property type="project" value="InterPro"/>
</dbReference>
<dbReference type="GO" id="GO:0006260">
    <property type="term" value="P:DNA replication"/>
    <property type="evidence" value="ECO:0007669"/>
    <property type="project" value="TreeGrafter"/>
</dbReference>
<evidence type="ECO:0000313" key="2">
    <source>
        <dbReference type="EMBL" id="VEU80390.1"/>
    </source>
</evidence>
<sequence length="273" mass="31774">MTLDEIRKRISKDSETKNLKIADVDLLKVNKYLDDRDKEFDGSKLKLITEPYIDVIYVETEATKEKRLNDKMRRNLHVFGSDVFINKDASFTNFKVLDDQRSKALEISIKFVDDFLSGKQVKGIFLHGMYSTGKTYLLSAIANELARKEKTVLFVFLPDLVRVIKGGISSGDMEDKVMKLKQTDVLMIDDLGGENLTVWFRDEIFLPIIQYRLSANLPTLFTSNMTLEQLVEPLSIDYTLKENKLKAIRIIRRISDYNHQIELVTNFKWFKWI</sequence>
<feature type="domain" description="IstB-like ATP-binding" evidence="1">
    <location>
        <begin position="88"/>
        <end position="234"/>
    </location>
</feature>
<dbReference type="KEGG" id="aaxa:NCTC10138_00759"/>